<dbReference type="InterPro" id="IPR013783">
    <property type="entry name" value="Ig-like_fold"/>
</dbReference>
<sequence>MNKSSLFFKILFSIYTFTFSFSVNAAAELWCASNSLTFYFSACAPSPEALSKDFCDAHAQYMVTKGYKVTFLEIDNSVATPQYQPDPATDFYFGCYVDLIDLETGNTNYWHNTGYKANLQPPSNYPFNRKKSSEDNECKNGENSAGSKPSSDPKASNPIRISTGEKIQTEVDFKSVEPSKIDFIRYYNSHNGDTTSIAPGWSHNYDKRLTVITDSRGFNVATAKRVQGRTFSFSRTDAVSAWVSDSDVLVRLTSYASYHELILSNDIREQYSLSGELIAIIYSNGYQLNFSYDANNLLTTVSDNIGNILTLSYNTNNNLSSIVTPDNRTFSYSYILTKLDKVTNNEDTTFRTYIYDDVNQPSMLSGLIDERGNRYATWTYDTNKRVITGEHSNGVEKVTLSYGTDGFGNIQNTVTNSNNQSTIYTFNTVVGVALSSSVAGPGCATCGTGDTSYTYDPANGNLLTKTTEGVITEYSNYDSNHNPQTITKAFATPDARITTYTYDPQYYSRVASKSEPSVFATGNKITNYGYDTFGNVTTVSTTGFTPSGSAISRIVALQYNGPLNQLTQIDGPRPNSVINDITQLDYYPNIVDNGTNRARLRSMTQSGILLRSNIQYTASGKISSETRTNGLTLTYSYYAGNDRLDTYTETVGTKSRTTKLSYLPTGEVQTITSAYGTPDSLTVTLGYDAARRLISVTDALNNRIEFTLDSESNVTNKNIVDSNGVLKRALIQTFDVYSRLASVTQANEVLGYTYAADGTLQFSSVGDAAQNEKTDNAYQYDGLKRLSSVTQNTNGTDSNVTNLLTQYGYDVNDNLTTVIDPKNGTTTFVYDDLGNLLSQTSPDTGVTRFINDEAGNRIQQTDANNNILSYSYDGLNRIQAITSTNSSDNISVSYDTCVAGLGRLCGFIDASGQTTYQYDAFGNTSNQSHTELGITYNTSYIYNLLDRITQIILPSGRIVNKGYNANAQVVSIDATVAGTMSVLVDNTSYAADGQLSRFTYGNGYTESRSFDMAGRITAQNMPDTPIIVVPPVDSTAPVVITSTNIITEAIATLTAVSLGTASANDDIDGVLIPTADNLGPYSLGLTTITWSASDAAGNIGTATQTVTITDTTPPTITAPANVSVVSDVAIAVTLGSAVTSDIFGVATTSNDAPALFPVGTTVVTWTAIDTNGNSATATQTVTVTLPADSTAPVVTAPADITTIATSTLTPVTLGVATATDDVDGVITATADNLGPFPVGVTTVTWSATDAAGNSASASQIVTIRATTSQDSFQQDSGADGIISIEANSYDSNIAQGAHTWDFVSPAGAVFSGALQANPNTGSNLNTTYLTDSPHLTYTVNFVKTGTHYVWIRGIGSANIDNSLHVGLNGQ</sequence>
<evidence type="ECO:0000256" key="1">
    <source>
        <dbReference type="ARBA" id="ARBA00022737"/>
    </source>
</evidence>
<dbReference type="PANTHER" id="PTHR32305">
    <property type="match status" value="1"/>
</dbReference>
<dbReference type="InterPro" id="IPR031325">
    <property type="entry name" value="RHS_repeat"/>
</dbReference>
<proteinExistence type="predicted"/>
<protein>
    <recommendedName>
        <fullName evidence="3">HYR domain-containing protein</fullName>
    </recommendedName>
</protein>
<feature type="compositionally biased region" description="Basic and acidic residues" evidence="2">
    <location>
        <begin position="131"/>
        <end position="140"/>
    </location>
</feature>
<feature type="compositionally biased region" description="Polar residues" evidence="2">
    <location>
        <begin position="141"/>
        <end position="154"/>
    </location>
</feature>
<organism evidence="4">
    <name type="scientific">hydrothermal vent metagenome</name>
    <dbReference type="NCBI Taxonomy" id="652676"/>
    <lineage>
        <taxon>unclassified sequences</taxon>
        <taxon>metagenomes</taxon>
        <taxon>ecological metagenomes</taxon>
    </lineage>
</organism>
<feature type="non-terminal residue" evidence="4">
    <location>
        <position position="1370"/>
    </location>
</feature>
<evidence type="ECO:0000313" key="4">
    <source>
        <dbReference type="EMBL" id="VAW91952.1"/>
    </source>
</evidence>
<feature type="domain" description="HYR" evidence="3">
    <location>
        <begin position="1187"/>
        <end position="1265"/>
    </location>
</feature>
<reference evidence="4" key="1">
    <citation type="submission" date="2018-06" db="EMBL/GenBank/DDBJ databases">
        <authorList>
            <person name="Zhirakovskaya E."/>
        </authorList>
    </citation>
    <scope>NUCLEOTIDE SEQUENCE</scope>
</reference>
<dbReference type="Pfam" id="PF05593">
    <property type="entry name" value="RHS_repeat"/>
    <property type="match status" value="2"/>
</dbReference>
<dbReference type="InterPro" id="IPR003410">
    <property type="entry name" value="HYR_dom"/>
</dbReference>
<dbReference type="Pfam" id="PF20148">
    <property type="entry name" value="DUF6531"/>
    <property type="match status" value="1"/>
</dbReference>
<dbReference type="PANTHER" id="PTHR32305:SF15">
    <property type="entry name" value="PROTEIN RHSA-RELATED"/>
    <property type="match status" value="1"/>
</dbReference>
<dbReference type="InterPro" id="IPR006530">
    <property type="entry name" value="YD"/>
</dbReference>
<dbReference type="PROSITE" id="PS50825">
    <property type="entry name" value="HYR"/>
    <property type="match status" value="1"/>
</dbReference>
<dbReference type="Gene3D" id="2.60.120.1620">
    <property type="match status" value="1"/>
</dbReference>
<dbReference type="InterPro" id="IPR041437">
    <property type="entry name" value="GH115_C"/>
</dbReference>
<name>A0A3B0ZX05_9ZZZZ</name>
<accession>A0A3B0ZX05</accession>
<dbReference type="Pfam" id="PF02494">
    <property type="entry name" value="HYR"/>
    <property type="match status" value="2"/>
</dbReference>
<dbReference type="EMBL" id="UOFS01000009">
    <property type="protein sequence ID" value="VAW91952.1"/>
    <property type="molecule type" value="Genomic_DNA"/>
</dbReference>
<keyword evidence="1" id="KW-0677">Repeat</keyword>
<evidence type="ECO:0000259" key="3">
    <source>
        <dbReference type="PROSITE" id="PS50825"/>
    </source>
</evidence>
<dbReference type="Gene3D" id="2.180.10.10">
    <property type="entry name" value="RHS repeat-associated core"/>
    <property type="match status" value="3"/>
</dbReference>
<dbReference type="NCBIfam" id="TIGR01643">
    <property type="entry name" value="YD_repeat_2x"/>
    <property type="match status" value="3"/>
</dbReference>
<dbReference type="Pfam" id="PF17829">
    <property type="entry name" value="GH115_C"/>
    <property type="match status" value="1"/>
</dbReference>
<dbReference type="InterPro" id="IPR045351">
    <property type="entry name" value="DUF6531"/>
</dbReference>
<dbReference type="Gene3D" id="2.60.40.10">
    <property type="entry name" value="Immunoglobulins"/>
    <property type="match status" value="1"/>
</dbReference>
<feature type="region of interest" description="Disordered" evidence="2">
    <location>
        <begin position="121"/>
        <end position="161"/>
    </location>
</feature>
<dbReference type="InterPro" id="IPR050708">
    <property type="entry name" value="T6SS_VgrG/RHS"/>
</dbReference>
<evidence type="ECO:0000256" key="2">
    <source>
        <dbReference type="SAM" id="MobiDB-lite"/>
    </source>
</evidence>
<gene>
    <name evidence="4" type="ORF">MNBD_GAMMA22-2517</name>
</gene>